<evidence type="ECO:0000313" key="8">
    <source>
        <dbReference type="Proteomes" id="UP000653565"/>
    </source>
</evidence>
<dbReference type="Pfam" id="PF01565">
    <property type="entry name" value="FAD_binding_4"/>
    <property type="match status" value="1"/>
</dbReference>
<comment type="caution">
    <text evidence="7">The sequence shown here is derived from an EMBL/GenBank/DDBJ whole genome shotgun (WGS) entry which is preliminary data.</text>
</comment>
<dbReference type="EMBL" id="JAAAPX010000079">
    <property type="protein sequence ID" value="KAF4233433.1"/>
    <property type="molecule type" value="Genomic_DNA"/>
</dbReference>
<dbReference type="PANTHER" id="PTHR42973:SF13">
    <property type="entry name" value="FAD-BINDING PCMH-TYPE DOMAIN-CONTAINING PROTEIN"/>
    <property type="match status" value="1"/>
</dbReference>
<name>A0A8H4H2J7_9EURO</name>
<dbReference type="Gene3D" id="3.30.465.10">
    <property type="match status" value="1"/>
</dbReference>
<dbReference type="InterPro" id="IPR036318">
    <property type="entry name" value="FAD-bd_PCMH-like_sf"/>
</dbReference>
<dbReference type="GO" id="GO:0071949">
    <property type="term" value="F:FAD binding"/>
    <property type="evidence" value="ECO:0007669"/>
    <property type="project" value="InterPro"/>
</dbReference>
<dbReference type="Proteomes" id="UP000653565">
    <property type="component" value="Unassembled WGS sequence"/>
</dbReference>
<proteinExistence type="inferred from homology"/>
<evidence type="ECO:0000256" key="2">
    <source>
        <dbReference type="ARBA" id="ARBA00022630"/>
    </source>
</evidence>
<dbReference type="PANTHER" id="PTHR42973">
    <property type="entry name" value="BINDING OXIDOREDUCTASE, PUTATIVE (AFU_ORTHOLOGUE AFUA_1G17690)-RELATED"/>
    <property type="match status" value="1"/>
</dbReference>
<reference evidence="7" key="2">
    <citation type="submission" date="2020-04" db="EMBL/GenBank/DDBJ databases">
        <authorList>
            <person name="Santos R.A.C."/>
            <person name="Steenwyk J.L."/>
            <person name="Rivero-Menendez O."/>
            <person name="Mead M.E."/>
            <person name="Silva L.P."/>
            <person name="Bastos R.W."/>
            <person name="Alastruey-Izquierdo A."/>
            <person name="Goldman G.H."/>
            <person name="Rokas A."/>
        </authorList>
    </citation>
    <scope>NUCLEOTIDE SEQUENCE</scope>
    <source>
        <strain evidence="7">CNM-CM6805</strain>
    </source>
</reference>
<evidence type="ECO:0000256" key="5">
    <source>
        <dbReference type="SAM" id="SignalP"/>
    </source>
</evidence>
<sequence length="497" mass="55048">MALFLFFSILLGILTHAVVHGFEQQANALSSGSCERACDILHSQFGDALHYPNNDPGFVLWDAKQNEVRYACRIEPESSADVAAVLSLLVNEWCRFGVKGGGHSRYPDDSNSVGGVTIDLNRLNTVELLNNSSRMRVGAGATGSQVYDALEPYGLAFVGPRTGTVGVGGFTLGGGTSAVTAEYGWALDNVFEYEVVLANATVVTVNEDQHPDLYFALRGGANNFGIVTYFQLRVFAQGPVLDLDRSYDPNVTDIFLKEAYDIFSVQDTNPQVGFESVFTYIPQQNRFLLRGTQRYAQPVRNPPVFERLNRIPFQSESGGIGTLASFARSNAPLGRSRYLFNTITHYPSPELSKRAFQILRQEVQSVANITGFSANLISYSIPARAISRMQERGGNALGINVKGHLILNNLSLAWAHAADDEQVRLFAARFLQRYQVAARELGLYHPFVYVNYADKGQDVFSSYGERNKRRLIEIQRSVDPMGVFTSKGLWRGFFKLL</sequence>
<evidence type="ECO:0000256" key="3">
    <source>
        <dbReference type="ARBA" id="ARBA00022827"/>
    </source>
</evidence>
<feature type="chain" id="PRO_5034197486" description="FAD-binding PCMH-type domain-containing protein" evidence="5">
    <location>
        <begin position="22"/>
        <end position="497"/>
    </location>
</feature>
<dbReference type="GO" id="GO:0016491">
    <property type="term" value="F:oxidoreductase activity"/>
    <property type="evidence" value="ECO:0007669"/>
    <property type="project" value="UniProtKB-KW"/>
</dbReference>
<feature type="domain" description="FAD-binding PCMH-type" evidence="6">
    <location>
        <begin position="63"/>
        <end position="237"/>
    </location>
</feature>
<dbReference type="InterPro" id="IPR016166">
    <property type="entry name" value="FAD-bd_PCMH"/>
</dbReference>
<evidence type="ECO:0000259" key="6">
    <source>
        <dbReference type="PROSITE" id="PS51387"/>
    </source>
</evidence>
<dbReference type="InterPro" id="IPR016169">
    <property type="entry name" value="FAD-bd_PCMH_sub2"/>
</dbReference>
<keyword evidence="8" id="KW-1185">Reference proteome</keyword>
<comment type="similarity">
    <text evidence="1">Belongs to the oxygen-dependent FAD-linked oxidoreductase family.</text>
</comment>
<dbReference type="SUPFAM" id="SSF56176">
    <property type="entry name" value="FAD-binding/transporter-associated domain-like"/>
    <property type="match status" value="1"/>
</dbReference>
<evidence type="ECO:0000256" key="1">
    <source>
        <dbReference type="ARBA" id="ARBA00005466"/>
    </source>
</evidence>
<dbReference type="PROSITE" id="PS51387">
    <property type="entry name" value="FAD_PCMH"/>
    <property type="match status" value="1"/>
</dbReference>
<feature type="signal peptide" evidence="5">
    <location>
        <begin position="1"/>
        <end position="21"/>
    </location>
</feature>
<dbReference type="InterPro" id="IPR050416">
    <property type="entry name" value="FAD-linked_Oxidoreductase"/>
</dbReference>
<keyword evidence="2" id="KW-0285">Flavoprotein</keyword>
<reference evidence="7" key="1">
    <citation type="journal article" date="2020" name="bioRxiv">
        <title>Genomic and phenotypic heterogeneity of clinical isolates of the human pathogens Aspergillus fumigatus, Aspergillus lentulus and Aspergillus fumigatiaffinis.</title>
        <authorList>
            <person name="dos Santos R.A.C."/>
            <person name="Steenwyk J.L."/>
            <person name="Rivero-Menendez O."/>
            <person name="Mead M.E."/>
            <person name="Silva L.P."/>
            <person name="Bastos R.W."/>
            <person name="Alastruey-Izquierdo A."/>
            <person name="Goldman G.H."/>
            <person name="Rokas A."/>
        </authorList>
    </citation>
    <scope>NUCLEOTIDE SEQUENCE</scope>
    <source>
        <strain evidence="7">CNM-CM6805</strain>
    </source>
</reference>
<keyword evidence="5" id="KW-0732">Signal</keyword>
<organism evidence="7 8">
    <name type="scientific">Aspergillus fumigatiaffinis</name>
    <dbReference type="NCBI Taxonomy" id="340414"/>
    <lineage>
        <taxon>Eukaryota</taxon>
        <taxon>Fungi</taxon>
        <taxon>Dikarya</taxon>
        <taxon>Ascomycota</taxon>
        <taxon>Pezizomycotina</taxon>
        <taxon>Eurotiomycetes</taxon>
        <taxon>Eurotiomycetidae</taxon>
        <taxon>Eurotiales</taxon>
        <taxon>Aspergillaceae</taxon>
        <taxon>Aspergillus</taxon>
        <taxon>Aspergillus subgen. Fumigati</taxon>
    </lineage>
</organism>
<dbReference type="InterPro" id="IPR006094">
    <property type="entry name" value="Oxid_FAD_bind_N"/>
</dbReference>
<evidence type="ECO:0000313" key="7">
    <source>
        <dbReference type="EMBL" id="KAF4233433.1"/>
    </source>
</evidence>
<evidence type="ECO:0000256" key="4">
    <source>
        <dbReference type="ARBA" id="ARBA00023002"/>
    </source>
</evidence>
<keyword evidence="4" id="KW-0560">Oxidoreductase</keyword>
<dbReference type="AlphaFoldDB" id="A0A8H4H2J7"/>
<gene>
    <name evidence="7" type="ORF">CNMCM6805_009200</name>
</gene>
<accession>A0A8H4H2J7</accession>
<keyword evidence="3" id="KW-0274">FAD</keyword>
<protein>
    <recommendedName>
        <fullName evidence="6">FAD-binding PCMH-type domain-containing protein</fullName>
    </recommendedName>
</protein>